<evidence type="ECO:0000313" key="13">
    <source>
        <dbReference type="EMBL" id="PWJ23428.1"/>
    </source>
</evidence>
<evidence type="ECO:0000256" key="9">
    <source>
        <dbReference type="ARBA" id="ARBA00024867"/>
    </source>
</evidence>
<dbReference type="SUPFAM" id="SSF52172">
    <property type="entry name" value="CheY-like"/>
    <property type="match status" value="1"/>
</dbReference>
<sequence length="499" mass="58539">MYKIMVVEDEPTALNHVCMILKKKCPQYEIMGTAENGSEALRLIREEQPDILISDVKMPVMDGIQLVAKVKEEFPEVLSVIVSGYSEFEYAKGALQSGVCDYLLKPLAPSDMKKLMDRLEPKLNTLYYEKRNRLLRSLCNGKQAEDADRLYRYFPAGNYYAAIYRKNGLPKRFSRRTGVEIFSMEEEKVYIYGRDEMEALYLFPEELLFSGDFKGMAERIFEREKSGYTYQTAVVYNESFPLEALPEIVKKLYRRLDESVVIGENQVLYLNGDSQECRNPGEEETAKKQLEQVEYCIRYKEDKKFPTELKKLFDIFRKQKSSQIYVESAVKYIFQLVRNLYPIEREFVDLEFMIDDAFYYASDMDELKENILTVIRQCIPDMGKEKIDNKEQLFHSICSYMKGHMDEAMTLGSICRQFGVSQTSLSRMFRTYEETSFSNYLTSIRMKKAMQMMEQDPEAYIKDIAERVGYTDQFYFSRIFRSVTGVCPKEYMEKAMLQI</sequence>
<evidence type="ECO:0000256" key="3">
    <source>
        <dbReference type="ARBA" id="ARBA00022490"/>
    </source>
</evidence>
<comment type="function">
    <text evidence="9">May play the central regulatory role in sporulation. It may be an element of the effector pathway responsible for the activation of sporulation genes in response to nutritional stress. Spo0A may act in concert with spo0H (a sigma factor) to control the expression of some genes that are critical to the sporulation process.</text>
</comment>
<evidence type="ECO:0000259" key="11">
    <source>
        <dbReference type="PROSITE" id="PS01124"/>
    </source>
</evidence>
<feature type="modified residue" description="4-aspartylphosphate" evidence="10">
    <location>
        <position position="55"/>
    </location>
</feature>
<dbReference type="Gene3D" id="1.10.10.60">
    <property type="entry name" value="Homeodomain-like"/>
    <property type="match status" value="2"/>
</dbReference>
<dbReference type="RefSeq" id="WP_181368805.1">
    <property type="nucleotide sequence ID" value="NZ_BAAACK010000015.1"/>
</dbReference>
<dbReference type="GO" id="GO:0003700">
    <property type="term" value="F:DNA-binding transcription factor activity"/>
    <property type="evidence" value="ECO:0007669"/>
    <property type="project" value="InterPro"/>
</dbReference>
<dbReference type="PANTHER" id="PTHR42713:SF3">
    <property type="entry name" value="TRANSCRIPTIONAL REGULATORY PROTEIN HPTR"/>
    <property type="match status" value="1"/>
</dbReference>
<evidence type="ECO:0000256" key="1">
    <source>
        <dbReference type="ARBA" id="ARBA00004496"/>
    </source>
</evidence>
<protein>
    <recommendedName>
        <fullName evidence="2">Stage 0 sporulation protein A homolog</fullName>
    </recommendedName>
</protein>
<keyword evidence="14" id="KW-1185">Reference proteome</keyword>
<dbReference type="EMBL" id="QGDL01000014">
    <property type="protein sequence ID" value="PWJ23428.1"/>
    <property type="molecule type" value="Genomic_DNA"/>
</dbReference>
<proteinExistence type="predicted"/>
<keyword evidence="3" id="KW-0963">Cytoplasm</keyword>
<evidence type="ECO:0000256" key="5">
    <source>
        <dbReference type="ARBA" id="ARBA00023012"/>
    </source>
</evidence>
<dbReference type="Gene3D" id="3.40.50.2300">
    <property type="match status" value="1"/>
</dbReference>
<dbReference type="InterPro" id="IPR001789">
    <property type="entry name" value="Sig_transdc_resp-reg_receiver"/>
</dbReference>
<evidence type="ECO:0000256" key="2">
    <source>
        <dbReference type="ARBA" id="ARBA00018672"/>
    </source>
</evidence>
<organism evidence="13 14">
    <name type="scientific">Faecalicatena orotica</name>
    <dbReference type="NCBI Taxonomy" id="1544"/>
    <lineage>
        <taxon>Bacteria</taxon>
        <taxon>Bacillati</taxon>
        <taxon>Bacillota</taxon>
        <taxon>Clostridia</taxon>
        <taxon>Lachnospirales</taxon>
        <taxon>Lachnospiraceae</taxon>
        <taxon>Faecalicatena</taxon>
    </lineage>
</organism>
<gene>
    <name evidence="13" type="ORF">A8806_11454</name>
</gene>
<evidence type="ECO:0000256" key="8">
    <source>
        <dbReference type="ARBA" id="ARBA00023163"/>
    </source>
</evidence>
<dbReference type="GO" id="GO:0000160">
    <property type="term" value="P:phosphorelay signal transduction system"/>
    <property type="evidence" value="ECO:0007669"/>
    <property type="project" value="UniProtKB-KW"/>
</dbReference>
<dbReference type="Pfam" id="PF12833">
    <property type="entry name" value="HTH_18"/>
    <property type="match status" value="1"/>
</dbReference>
<evidence type="ECO:0000256" key="4">
    <source>
        <dbReference type="ARBA" id="ARBA00022553"/>
    </source>
</evidence>
<evidence type="ECO:0000256" key="6">
    <source>
        <dbReference type="ARBA" id="ARBA00023015"/>
    </source>
</evidence>
<dbReference type="PROSITE" id="PS01124">
    <property type="entry name" value="HTH_ARAC_FAMILY_2"/>
    <property type="match status" value="1"/>
</dbReference>
<dbReference type="CDD" id="cd17536">
    <property type="entry name" value="REC_YesN-like"/>
    <property type="match status" value="1"/>
</dbReference>
<keyword evidence="4 10" id="KW-0597">Phosphoprotein</keyword>
<dbReference type="InterPro" id="IPR018060">
    <property type="entry name" value="HTH_AraC"/>
</dbReference>
<evidence type="ECO:0000256" key="10">
    <source>
        <dbReference type="PROSITE-ProRule" id="PRU00169"/>
    </source>
</evidence>
<keyword evidence="5" id="KW-0902">Two-component regulatory system</keyword>
<dbReference type="PRINTS" id="PR00032">
    <property type="entry name" value="HTHARAC"/>
</dbReference>
<dbReference type="PANTHER" id="PTHR42713">
    <property type="entry name" value="HISTIDINE KINASE-RELATED"/>
    <property type="match status" value="1"/>
</dbReference>
<reference evidence="13 14" key="1">
    <citation type="submission" date="2018-05" db="EMBL/GenBank/DDBJ databases">
        <title>The Hungate 1000. A catalogue of reference genomes from the rumen microbiome.</title>
        <authorList>
            <person name="Kelly W."/>
        </authorList>
    </citation>
    <scope>NUCLEOTIDE SEQUENCE [LARGE SCALE GENOMIC DNA]</scope>
    <source>
        <strain evidence="13 14">NLAE-zl-C242</strain>
    </source>
</reference>
<evidence type="ECO:0000256" key="7">
    <source>
        <dbReference type="ARBA" id="ARBA00023125"/>
    </source>
</evidence>
<dbReference type="InterPro" id="IPR009057">
    <property type="entry name" value="Homeodomain-like_sf"/>
</dbReference>
<dbReference type="InterPro" id="IPR020449">
    <property type="entry name" value="Tscrpt_reg_AraC-type_HTH"/>
</dbReference>
<keyword evidence="6" id="KW-0805">Transcription regulation</keyword>
<keyword evidence="7" id="KW-0238">DNA-binding</keyword>
<dbReference type="SUPFAM" id="SSF46689">
    <property type="entry name" value="Homeodomain-like"/>
    <property type="match status" value="2"/>
</dbReference>
<comment type="subcellular location">
    <subcellularLocation>
        <location evidence="1">Cytoplasm</location>
    </subcellularLocation>
</comment>
<dbReference type="SMART" id="SM00448">
    <property type="entry name" value="REC"/>
    <property type="match status" value="1"/>
</dbReference>
<dbReference type="SMART" id="SM00342">
    <property type="entry name" value="HTH_ARAC"/>
    <property type="match status" value="1"/>
</dbReference>
<dbReference type="GO" id="GO:0043565">
    <property type="term" value="F:sequence-specific DNA binding"/>
    <property type="evidence" value="ECO:0007669"/>
    <property type="project" value="InterPro"/>
</dbReference>
<comment type="caution">
    <text evidence="13">The sequence shown here is derived from an EMBL/GenBank/DDBJ whole genome shotgun (WGS) entry which is preliminary data.</text>
</comment>
<dbReference type="InterPro" id="IPR011006">
    <property type="entry name" value="CheY-like_superfamily"/>
</dbReference>
<dbReference type="AlphaFoldDB" id="A0A2Y9CAJ6"/>
<feature type="domain" description="HTH araC/xylS-type" evidence="11">
    <location>
        <begin position="395"/>
        <end position="494"/>
    </location>
</feature>
<dbReference type="Proteomes" id="UP000245845">
    <property type="component" value="Unassembled WGS sequence"/>
</dbReference>
<keyword evidence="8" id="KW-0804">Transcription</keyword>
<dbReference type="PROSITE" id="PS50110">
    <property type="entry name" value="RESPONSE_REGULATORY"/>
    <property type="match status" value="1"/>
</dbReference>
<name>A0A2Y9CAJ6_9FIRM</name>
<dbReference type="GO" id="GO:0005737">
    <property type="term" value="C:cytoplasm"/>
    <property type="evidence" value="ECO:0007669"/>
    <property type="project" value="UniProtKB-SubCell"/>
</dbReference>
<evidence type="ECO:0000259" key="12">
    <source>
        <dbReference type="PROSITE" id="PS50110"/>
    </source>
</evidence>
<dbReference type="InterPro" id="IPR051552">
    <property type="entry name" value="HptR"/>
</dbReference>
<feature type="domain" description="Response regulatory" evidence="12">
    <location>
        <begin position="3"/>
        <end position="120"/>
    </location>
</feature>
<dbReference type="Pfam" id="PF00072">
    <property type="entry name" value="Response_reg"/>
    <property type="match status" value="1"/>
</dbReference>
<accession>A0A2Y9CAJ6</accession>
<evidence type="ECO:0000313" key="14">
    <source>
        <dbReference type="Proteomes" id="UP000245845"/>
    </source>
</evidence>